<organism evidence="5 6">
    <name type="scientific">Enhygromyxa salina</name>
    <dbReference type="NCBI Taxonomy" id="215803"/>
    <lineage>
        <taxon>Bacteria</taxon>
        <taxon>Pseudomonadati</taxon>
        <taxon>Myxococcota</taxon>
        <taxon>Polyangia</taxon>
        <taxon>Nannocystales</taxon>
        <taxon>Nannocystaceae</taxon>
        <taxon>Enhygromyxa</taxon>
    </lineage>
</organism>
<dbReference type="Gene3D" id="2.40.30.170">
    <property type="match status" value="1"/>
</dbReference>
<sequence>MKQSTKVSASGREALARVESSRAGFWAGLLGFALAVVLAAAVTGTAGCGTGLGADAKVPTVEVSRQASFTRRVTAEGYLEAVEATPVTAPVDSEMAMKIAWIAEDGASIEAGEVVVRFDPEEMQRQLQDSQGDLASALLSMQKERDAGRSAGSKRDQSAAQAQREIEAATAFEPEDNGVLSRNELLDSQIDIELAEAKSKHAHAVKRVERSVSNSRVELLEISRRQAQNEVQRAQEALAHLEVEAPHAGIWVLERDWQGQTRGLGDTVWPGQKLAELPLVANMQAALFVLEADAGDLEPGLKAELVIEAHPDTTYKATVARVDALAQPRHAEVPVQYFGVTLEFEATDAQTMKVGQRVRATIFIEQQDVLVVPRQAVFEREGHFFVHRAVGPTSGSSFEEAEVELGPSSAGRVVITKGLEDHDRIALRDPNKRADELIGERDADSPGAAPE</sequence>
<evidence type="ECO:0000313" key="5">
    <source>
        <dbReference type="EMBL" id="KIG17925.1"/>
    </source>
</evidence>
<evidence type="ECO:0000256" key="1">
    <source>
        <dbReference type="ARBA" id="ARBA00004196"/>
    </source>
</evidence>
<evidence type="ECO:0000256" key="4">
    <source>
        <dbReference type="SAM" id="MobiDB-lite"/>
    </source>
</evidence>
<accession>A0A0C2D8H7</accession>
<name>A0A0C2D8H7_9BACT</name>
<feature type="region of interest" description="Disordered" evidence="4">
    <location>
        <begin position="143"/>
        <end position="174"/>
    </location>
</feature>
<dbReference type="PANTHER" id="PTHR32347:SF23">
    <property type="entry name" value="BLL5650 PROTEIN"/>
    <property type="match status" value="1"/>
</dbReference>
<dbReference type="InterPro" id="IPR050465">
    <property type="entry name" value="UPF0194_transport"/>
</dbReference>
<feature type="region of interest" description="Disordered" evidence="4">
    <location>
        <begin position="426"/>
        <end position="451"/>
    </location>
</feature>
<keyword evidence="2 3" id="KW-0175">Coiled coil</keyword>
<dbReference type="Gene3D" id="2.40.420.20">
    <property type="match status" value="1"/>
</dbReference>
<proteinExistence type="predicted"/>
<feature type="compositionally biased region" description="Basic and acidic residues" evidence="4">
    <location>
        <begin position="426"/>
        <end position="444"/>
    </location>
</feature>
<dbReference type="AlphaFoldDB" id="A0A0C2D8H7"/>
<dbReference type="EMBL" id="JMCC02000017">
    <property type="protein sequence ID" value="KIG17925.1"/>
    <property type="molecule type" value="Genomic_DNA"/>
</dbReference>
<dbReference type="PANTHER" id="PTHR32347">
    <property type="entry name" value="EFFLUX SYSTEM COMPONENT YKNX-RELATED"/>
    <property type="match status" value="1"/>
</dbReference>
<feature type="compositionally biased region" description="Basic and acidic residues" evidence="4">
    <location>
        <begin position="143"/>
        <end position="157"/>
    </location>
</feature>
<comment type="subcellular location">
    <subcellularLocation>
        <location evidence="1">Cell envelope</location>
    </subcellularLocation>
</comment>
<protein>
    <submittedName>
        <fullName evidence="5">Macrolide-specific efflux protein macA</fullName>
    </submittedName>
</protein>
<dbReference type="GO" id="GO:0030313">
    <property type="term" value="C:cell envelope"/>
    <property type="evidence" value="ECO:0007669"/>
    <property type="project" value="UniProtKB-SubCell"/>
</dbReference>
<dbReference type="Proteomes" id="UP000031599">
    <property type="component" value="Unassembled WGS sequence"/>
</dbReference>
<evidence type="ECO:0000256" key="3">
    <source>
        <dbReference type="SAM" id="Coils"/>
    </source>
</evidence>
<evidence type="ECO:0000256" key="2">
    <source>
        <dbReference type="ARBA" id="ARBA00023054"/>
    </source>
</evidence>
<gene>
    <name evidence="5" type="ORF">DB30_02353</name>
</gene>
<evidence type="ECO:0000313" key="6">
    <source>
        <dbReference type="Proteomes" id="UP000031599"/>
    </source>
</evidence>
<reference evidence="5 6" key="1">
    <citation type="submission" date="2014-12" db="EMBL/GenBank/DDBJ databases">
        <title>Genome assembly of Enhygromyxa salina DSM 15201.</title>
        <authorList>
            <person name="Sharma G."/>
            <person name="Subramanian S."/>
        </authorList>
    </citation>
    <scope>NUCLEOTIDE SEQUENCE [LARGE SCALE GENOMIC DNA]</scope>
    <source>
        <strain evidence="5 6">DSM 15201</strain>
    </source>
</reference>
<comment type="caution">
    <text evidence="5">The sequence shown here is derived from an EMBL/GenBank/DDBJ whole genome shotgun (WGS) entry which is preliminary data.</text>
</comment>
<feature type="coiled-coil region" evidence="3">
    <location>
        <begin position="217"/>
        <end position="244"/>
    </location>
</feature>